<proteinExistence type="predicted"/>
<reference evidence="1" key="1">
    <citation type="submission" date="2014-11" db="EMBL/GenBank/DDBJ databases">
        <authorList>
            <person name="Amaro Gonzalez C."/>
        </authorList>
    </citation>
    <scope>NUCLEOTIDE SEQUENCE</scope>
</reference>
<dbReference type="EMBL" id="GBXM01006443">
    <property type="protein sequence ID" value="JAI02135.1"/>
    <property type="molecule type" value="Transcribed_RNA"/>
</dbReference>
<reference evidence="1" key="2">
    <citation type="journal article" date="2015" name="Fish Shellfish Immunol.">
        <title>Early steps in the European eel (Anguilla anguilla)-Vibrio vulnificus interaction in the gills: Role of the RtxA13 toxin.</title>
        <authorList>
            <person name="Callol A."/>
            <person name="Pajuelo D."/>
            <person name="Ebbesson L."/>
            <person name="Teles M."/>
            <person name="MacKenzie S."/>
            <person name="Amaro C."/>
        </authorList>
    </citation>
    <scope>NUCLEOTIDE SEQUENCE</scope>
</reference>
<dbReference type="AlphaFoldDB" id="A0A0E9XHI7"/>
<organism evidence="1">
    <name type="scientific">Anguilla anguilla</name>
    <name type="common">European freshwater eel</name>
    <name type="synonym">Muraena anguilla</name>
    <dbReference type="NCBI Taxonomy" id="7936"/>
    <lineage>
        <taxon>Eukaryota</taxon>
        <taxon>Metazoa</taxon>
        <taxon>Chordata</taxon>
        <taxon>Craniata</taxon>
        <taxon>Vertebrata</taxon>
        <taxon>Euteleostomi</taxon>
        <taxon>Actinopterygii</taxon>
        <taxon>Neopterygii</taxon>
        <taxon>Teleostei</taxon>
        <taxon>Anguilliformes</taxon>
        <taxon>Anguillidae</taxon>
        <taxon>Anguilla</taxon>
    </lineage>
</organism>
<evidence type="ECO:0000313" key="1">
    <source>
        <dbReference type="EMBL" id="JAI02135.1"/>
    </source>
</evidence>
<sequence length="49" mass="5849">MSFSVEWKNVMIVIWCCPISVKMRVSENNKNFIIQSTKVSQFSFYTFCF</sequence>
<protein>
    <submittedName>
        <fullName evidence="1">Uncharacterized protein</fullName>
    </submittedName>
</protein>
<accession>A0A0E9XHI7</accession>
<name>A0A0E9XHI7_ANGAN</name>